<dbReference type="PANTHER" id="PTHR12305">
    <property type="entry name" value="PHOSPHATASE WITH HOMOLOGY TO TENSIN"/>
    <property type="match status" value="1"/>
</dbReference>
<evidence type="ECO:0000256" key="7">
    <source>
        <dbReference type="ARBA" id="ARBA00023136"/>
    </source>
</evidence>
<dbReference type="PROSITE" id="PS51182">
    <property type="entry name" value="C2_TENSIN"/>
    <property type="match status" value="1"/>
</dbReference>
<feature type="transmembrane region" description="Helical" evidence="10">
    <location>
        <begin position="91"/>
        <end position="110"/>
    </location>
</feature>
<dbReference type="InterPro" id="IPR026299">
    <property type="entry name" value="MRP-S31"/>
</dbReference>
<dbReference type="InterPro" id="IPR005821">
    <property type="entry name" value="Ion_trans_dom"/>
</dbReference>
<evidence type="ECO:0000259" key="12">
    <source>
        <dbReference type="PROSITE" id="PS51181"/>
    </source>
</evidence>
<dbReference type="CDD" id="cd14510">
    <property type="entry name" value="PTP_VSP_TPTE"/>
    <property type="match status" value="1"/>
</dbReference>
<sequence>MTAVKYEQATQPRESSGSPTTEEATVKIDNGRDENNGPDSCSNATKRKIAPFVMSFGFRVFGVVLIIVDIIVVILDLAISERKKSTEIPEGVSLAIALFFLIDVLLRVFVEGFRNYFRSKLNILDACIVVGTLLINLTYFFLDLDAAGEIPRMVIFLRILRIVILIRVFRLASQKKQLEMVTRRMVSENKRRYMKDGFDLDLTYITDRIIAMSFPSSGKQSFYRNPIKEVARFLDTKHPDHYKVYNLCSEKGYDPKYFHYRVERIFIDDHNVPALQDMLKFTASVREWMSQDEKNIVAIHCKGGKGRTGTMVCTWLIDSDQFESAKESLDYFGERRTDRSTSTKFQGVETPSQSRYVGYYEILKNKYNLKLPPERQLKIKNLKIHTMHGVGKGNGTDMKVQIITRKQVVLQCVCANQKNCKLFFDSESDSVVIGLEDCPVVSGDVKIRFECNSALPKGYDDCPFFFWFNTSFIENNSKQELFSTSSVLSKDKDKSAASKDSTHEGVAKKQEDGAETPKQKLLDIIGNMKVEVTYRKKLQQLKASESKKQAMKQLEGLDSEGSVPQGIAEDTQRNVISEMTVKKQSPAQRGARISGRISLQLDEDGQRIRRERSSAQPGDSRRSLKVGKRLNIFTKASTEPEHALKTVSSPTIWDLEFAKEVAAVTAQPPRNGFEEMIQWTKEGILWEYPIDNEVGMEDDAEFHEHIFLEKHLEGFPKEGPIRHFMELVICGLSKNPYLSVKQKVEHIEWFQNYFEEKKELLQEI</sequence>
<dbReference type="GO" id="GO:0042995">
    <property type="term" value="C:cell projection"/>
    <property type="evidence" value="ECO:0007669"/>
    <property type="project" value="UniProtKB-SubCell"/>
</dbReference>
<evidence type="ECO:0000313" key="15">
    <source>
        <dbReference type="Proteomes" id="UP000016665"/>
    </source>
</evidence>
<dbReference type="PANTHER" id="PTHR12305:SF60">
    <property type="entry name" value="PHOSPHATIDYLINOSITOL 3,4,5-TRISPHOSPHATE 3-PHOSPHATASE TPTE2-RELATED"/>
    <property type="match status" value="1"/>
</dbReference>
<dbReference type="InterPro" id="IPR014020">
    <property type="entry name" value="Tensin_C2-dom"/>
</dbReference>
<dbReference type="GeneTree" id="ENSGT00940000154335"/>
<dbReference type="Pfam" id="PF15433">
    <property type="entry name" value="MRP-S31"/>
    <property type="match status" value="1"/>
</dbReference>
<dbReference type="Gene3D" id="1.20.120.350">
    <property type="entry name" value="Voltage-gated potassium channels. Chain C"/>
    <property type="match status" value="1"/>
</dbReference>
<keyword evidence="6 10" id="KW-1133">Transmembrane helix</keyword>
<dbReference type="SUPFAM" id="SSF81324">
    <property type="entry name" value="Voltage-gated potassium channels"/>
    <property type="match status" value="1"/>
</dbReference>
<dbReference type="GO" id="GO:0016314">
    <property type="term" value="F:phosphatidylinositol-3,4,5-trisphosphate 3-phosphatase activity"/>
    <property type="evidence" value="ECO:0007669"/>
    <property type="project" value="TreeGrafter"/>
</dbReference>
<feature type="transmembrane region" description="Helical" evidence="10">
    <location>
        <begin position="56"/>
        <end position="79"/>
    </location>
</feature>
<feature type="region of interest" description="Disordered" evidence="9">
    <location>
        <begin position="492"/>
        <end position="520"/>
    </location>
</feature>
<reference evidence="14 15" key="1">
    <citation type="journal article" date="2012" name="Nature">
        <title>The genomic landscape of species divergence in Ficedula flycatchers.</title>
        <authorList>
            <person name="Ellegren H."/>
            <person name="Smeds L."/>
            <person name="Burri R."/>
            <person name="Olason P.I."/>
            <person name="Backstrom N."/>
            <person name="Kawakami T."/>
            <person name="Kunstner A."/>
            <person name="Makinen H."/>
            <person name="Nadachowska-Brzyska K."/>
            <person name="Qvarnstrom A."/>
            <person name="Uebbing S."/>
            <person name="Wolf J.B."/>
        </authorList>
    </citation>
    <scope>NUCLEOTIDE SEQUENCE [LARGE SCALE GENOMIC DNA]</scope>
</reference>
<dbReference type="SMART" id="SM00404">
    <property type="entry name" value="PTPc_motif"/>
    <property type="match status" value="1"/>
</dbReference>
<feature type="compositionally biased region" description="Basic and acidic residues" evidence="9">
    <location>
        <begin position="24"/>
        <end position="35"/>
    </location>
</feature>
<feature type="domain" description="C2 tensin-type" evidence="13">
    <location>
        <begin position="374"/>
        <end position="537"/>
    </location>
</feature>
<dbReference type="SUPFAM" id="SSF49562">
    <property type="entry name" value="C2 domain (Calcium/lipid-binding domain, CaLB)"/>
    <property type="match status" value="1"/>
</dbReference>
<dbReference type="InterPro" id="IPR035892">
    <property type="entry name" value="C2_domain_sf"/>
</dbReference>
<dbReference type="GO" id="GO:0016020">
    <property type="term" value="C:membrane"/>
    <property type="evidence" value="ECO:0007669"/>
    <property type="project" value="UniProtKB-SubCell"/>
</dbReference>
<evidence type="ECO:0000256" key="10">
    <source>
        <dbReference type="SAM" id="Phobius"/>
    </source>
</evidence>
<dbReference type="Pfam" id="PF00520">
    <property type="entry name" value="Ion_trans"/>
    <property type="match status" value="1"/>
</dbReference>
<dbReference type="InterPro" id="IPR000387">
    <property type="entry name" value="Tyr_Pase_dom"/>
</dbReference>
<dbReference type="Ensembl" id="ENSFALT00000044917.1">
    <property type="protein sequence ID" value="ENSFALP00000023751.1"/>
    <property type="gene ID" value="ENSFALG00000008572.2"/>
</dbReference>
<dbReference type="InterPro" id="IPR029021">
    <property type="entry name" value="Prot-tyrosine_phosphatase-like"/>
</dbReference>
<dbReference type="GO" id="GO:0005763">
    <property type="term" value="C:mitochondrial small ribosomal subunit"/>
    <property type="evidence" value="ECO:0007669"/>
    <property type="project" value="InterPro"/>
</dbReference>
<evidence type="ECO:0000256" key="4">
    <source>
        <dbReference type="ARBA" id="ARBA00022692"/>
    </source>
</evidence>
<dbReference type="InterPro" id="IPR045102">
    <property type="entry name" value="PTP_VSP_TPTE"/>
</dbReference>
<dbReference type="Proteomes" id="UP000016665">
    <property type="component" value="Chromosome 1"/>
</dbReference>
<feature type="region of interest" description="Disordered" evidence="9">
    <location>
        <begin position="1"/>
        <end position="42"/>
    </location>
</feature>
<dbReference type="Gene3D" id="3.90.190.10">
    <property type="entry name" value="Protein tyrosine phosphatase superfamily"/>
    <property type="match status" value="1"/>
</dbReference>
<dbReference type="InterPro" id="IPR003595">
    <property type="entry name" value="Tyr_Pase_cat"/>
</dbReference>
<dbReference type="GO" id="GO:0005216">
    <property type="term" value="F:monoatomic ion channel activity"/>
    <property type="evidence" value="ECO:0007669"/>
    <property type="project" value="InterPro"/>
</dbReference>
<feature type="region of interest" description="Disordered" evidence="9">
    <location>
        <begin position="581"/>
        <end position="622"/>
    </location>
</feature>
<dbReference type="InterPro" id="IPR016130">
    <property type="entry name" value="Tyr_Pase_AS"/>
</dbReference>
<reference evidence="14" key="3">
    <citation type="submission" date="2025-09" db="UniProtKB">
        <authorList>
            <consortium name="Ensembl"/>
        </authorList>
    </citation>
    <scope>IDENTIFICATION</scope>
</reference>
<dbReference type="Pfam" id="PF10409">
    <property type="entry name" value="PTEN_C2"/>
    <property type="match status" value="1"/>
</dbReference>
<keyword evidence="7 10" id="KW-0472">Membrane</keyword>
<dbReference type="PROSITE" id="PS50056">
    <property type="entry name" value="TYR_PHOSPHATASE_2"/>
    <property type="match status" value="1"/>
</dbReference>
<evidence type="ECO:0008006" key="16">
    <source>
        <dbReference type="Google" id="ProtNLM"/>
    </source>
</evidence>
<dbReference type="Pfam" id="PF22785">
    <property type="entry name" value="Tc-R-P"/>
    <property type="match status" value="1"/>
</dbReference>
<dbReference type="GO" id="GO:0003735">
    <property type="term" value="F:structural constituent of ribosome"/>
    <property type="evidence" value="ECO:0007669"/>
    <property type="project" value="InterPro"/>
</dbReference>
<evidence type="ECO:0000256" key="8">
    <source>
        <dbReference type="ARBA" id="ARBA00023273"/>
    </source>
</evidence>
<dbReference type="FunFam" id="3.90.190.10:FF:000053">
    <property type="entry name" value="Phosphatidylinositol 3,4,5-trisphosphate 3-phosphatase TPTE2"/>
    <property type="match status" value="1"/>
</dbReference>
<evidence type="ECO:0000313" key="14">
    <source>
        <dbReference type="Ensembl" id="ENSFALP00000023751.1"/>
    </source>
</evidence>
<dbReference type="SMART" id="SM01326">
    <property type="entry name" value="PTEN_C2"/>
    <property type="match status" value="1"/>
</dbReference>
<feature type="compositionally biased region" description="Polar residues" evidence="9">
    <location>
        <begin position="8"/>
        <end position="23"/>
    </location>
</feature>
<reference evidence="14" key="2">
    <citation type="submission" date="2025-08" db="UniProtKB">
        <authorList>
            <consortium name="Ensembl"/>
        </authorList>
    </citation>
    <scope>IDENTIFICATION</scope>
</reference>
<keyword evidence="5" id="KW-0378">Hydrolase</keyword>
<organism evidence="14 15">
    <name type="scientific">Ficedula albicollis</name>
    <name type="common">Collared flycatcher</name>
    <name type="synonym">Muscicapa albicollis</name>
    <dbReference type="NCBI Taxonomy" id="59894"/>
    <lineage>
        <taxon>Eukaryota</taxon>
        <taxon>Metazoa</taxon>
        <taxon>Chordata</taxon>
        <taxon>Craniata</taxon>
        <taxon>Vertebrata</taxon>
        <taxon>Euteleostomi</taxon>
        <taxon>Archelosauria</taxon>
        <taxon>Archosauria</taxon>
        <taxon>Dinosauria</taxon>
        <taxon>Saurischia</taxon>
        <taxon>Theropoda</taxon>
        <taxon>Coelurosauria</taxon>
        <taxon>Aves</taxon>
        <taxon>Neognathae</taxon>
        <taxon>Neoaves</taxon>
        <taxon>Telluraves</taxon>
        <taxon>Australaves</taxon>
        <taxon>Passeriformes</taxon>
        <taxon>Muscicapidae</taxon>
        <taxon>Ficedula</taxon>
    </lineage>
</organism>
<proteinExistence type="inferred from homology"/>
<evidence type="ECO:0000256" key="6">
    <source>
        <dbReference type="ARBA" id="ARBA00022989"/>
    </source>
</evidence>
<dbReference type="InterPro" id="IPR029023">
    <property type="entry name" value="Tensin_phosphatase"/>
</dbReference>
<keyword evidence="15" id="KW-1185">Reference proteome</keyword>
<protein>
    <recommendedName>
        <fullName evidence="16">Phosphatidylinositol-3,4,5-trisphosphate 3-phosphatase</fullName>
    </recommendedName>
</protein>
<feature type="compositionally biased region" description="Basic and acidic residues" evidence="9">
    <location>
        <begin position="604"/>
        <end position="613"/>
    </location>
</feature>
<dbReference type="FunFam" id="2.60.40.1110:FF:000004">
    <property type="entry name" value="Voltage-sensor containing phosphatase"/>
    <property type="match status" value="1"/>
</dbReference>
<keyword evidence="8" id="KW-0966">Cell projection</keyword>
<evidence type="ECO:0000259" key="13">
    <source>
        <dbReference type="PROSITE" id="PS51182"/>
    </source>
</evidence>
<feature type="domain" description="Phosphatase tensin-type" evidence="12">
    <location>
        <begin position="191"/>
        <end position="367"/>
    </location>
</feature>
<evidence type="ECO:0000256" key="5">
    <source>
        <dbReference type="ARBA" id="ARBA00022801"/>
    </source>
</evidence>
<name>A0A803VLZ5_FICAL</name>
<feature type="transmembrane region" description="Helical" evidence="10">
    <location>
        <begin position="122"/>
        <end position="142"/>
    </location>
</feature>
<dbReference type="SUPFAM" id="SSF52799">
    <property type="entry name" value="(Phosphotyrosine protein) phosphatases II"/>
    <property type="match status" value="1"/>
</dbReference>
<accession>A0A803VLZ5</accession>
<dbReference type="InterPro" id="IPR051281">
    <property type="entry name" value="Dual-spec_lipid-protein_phosph"/>
</dbReference>
<comment type="subcellular location">
    <subcellularLocation>
        <location evidence="2">Cell projection</location>
    </subcellularLocation>
    <subcellularLocation>
        <location evidence="1">Membrane</location>
        <topology evidence="1">Multi-pass membrane protein</topology>
    </subcellularLocation>
</comment>
<dbReference type="PROSITE" id="PS00383">
    <property type="entry name" value="TYR_PHOSPHATASE_1"/>
    <property type="match status" value="1"/>
</dbReference>
<dbReference type="GO" id="GO:0005829">
    <property type="term" value="C:cytosol"/>
    <property type="evidence" value="ECO:0007669"/>
    <property type="project" value="TreeGrafter"/>
</dbReference>
<evidence type="ECO:0000256" key="1">
    <source>
        <dbReference type="ARBA" id="ARBA00004141"/>
    </source>
</evidence>
<comment type="similarity">
    <text evidence="3">Belongs to the PTEN phosphatase protein family.</text>
</comment>
<keyword evidence="4 10" id="KW-0812">Transmembrane</keyword>
<dbReference type="AlphaFoldDB" id="A0A803VLZ5"/>
<evidence type="ECO:0000256" key="3">
    <source>
        <dbReference type="ARBA" id="ARBA00007881"/>
    </source>
</evidence>
<evidence type="ECO:0000256" key="9">
    <source>
        <dbReference type="SAM" id="MobiDB-lite"/>
    </source>
</evidence>
<evidence type="ECO:0000256" key="2">
    <source>
        <dbReference type="ARBA" id="ARBA00004316"/>
    </source>
</evidence>
<dbReference type="Gene3D" id="2.60.40.1110">
    <property type="match status" value="1"/>
</dbReference>
<feature type="domain" description="Tyrosine specific protein phosphatases" evidence="11">
    <location>
        <begin position="276"/>
        <end position="336"/>
    </location>
</feature>
<dbReference type="PROSITE" id="PS51181">
    <property type="entry name" value="PPASE_TENSIN"/>
    <property type="match status" value="1"/>
</dbReference>
<gene>
    <name evidence="14" type="primary">LOC101819916</name>
</gene>
<dbReference type="InterPro" id="IPR027359">
    <property type="entry name" value="Volt_channel_dom_sf"/>
</dbReference>
<evidence type="ECO:0000259" key="11">
    <source>
        <dbReference type="PROSITE" id="PS50056"/>
    </source>
</evidence>